<dbReference type="Gene3D" id="3.30.160.60">
    <property type="entry name" value="Classic Zinc Finger"/>
    <property type="match status" value="1"/>
</dbReference>
<sequence length="250" mass="26469">MNTSVVAAAAAVAKISIFKLPTYIYMSQSTCTAAFATKDRLRTHMVRHEGKVSCNICGKLLSAAYITSHLKTHGQSQSINCNTCKQGKKFQAPDSLFCAVDQNHRTFSIDTSNMCQTSTAAQTSVTLTSPFNITSAASGTLTNPVTVATAMSMRSPVNVSSPVNITSSMNLGHPVTITTPISMTSPLSLTSPVNLPTPVTAPMNIAHPVTITSPMNLPTPMTLAAPLNIAMRPVESMPFLSQALPSTPPW</sequence>
<organism evidence="1 2">
    <name type="scientific">Aquarana catesbeiana</name>
    <name type="common">American bullfrog</name>
    <name type="synonym">Rana catesbeiana</name>
    <dbReference type="NCBI Taxonomy" id="8400"/>
    <lineage>
        <taxon>Eukaryota</taxon>
        <taxon>Metazoa</taxon>
        <taxon>Chordata</taxon>
        <taxon>Craniata</taxon>
        <taxon>Vertebrata</taxon>
        <taxon>Euteleostomi</taxon>
        <taxon>Amphibia</taxon>
        <taxon>Batrachia</taxon>
        <taxon>Anura</taxon>
        <taxon>Neobatrachia</taxon>
        <taxon>Ranoidea</taxon>
        <taxon>Ranidae</taxon>
        <taxon>Aquarana</taxon>
    </lineage>
</organism>
<dbReference type="AlphaFoldDB" id="A0A2G9QM69"/>
<keyword evidence="2" id="KW-1185">Reference proteome</keyword>
<dbReference type="Proteomes" id="UP000228934">
    <property type="component" value="Unassembled WGS sequence"/>
</dbReference>
<gene>
    <name evidence="1" type="ORF">AB205_0201860</name>
</gene>
<reference evidence="2" key="1">
    <citation type="journal article" date="2017" name="Nat. Commun.">
        <title>The North American bullfrog draft genome provides insight into hormonal regulation of long noncoding RNA.</title>
        <authorList>
            <person name="Hammond S.A."/>
            <person name="Warren R.L."/>
            <person name="Vandervalk B.P."/>
            <person name="Kucuk E."/>
            <person name="Khan H."/>
            <person name="Gibb E.A."/>
            <person name="Pandoh P."/>
            <person name="Kirk H."/>
            <person name="Zhao Y."/>
            <person name="Jones M."/>
            <person name="Mungall A.J."/>
            <person name="Coope R."/>
            <person name="Pleasance S."/>
            <person name="Moore R.A."/>
            <person name="Holt R.A."/>
            <person name="Round J.M."/>
            <person name="Ohora S."/>
            <person name="Walle B.V."/>
            <person name="Veldhoen N."/>
            <person name="Helbing C.C."/>
            <person name="Birol I."/>
        </authorList>
    </citation>
    <scope>NUCLEOTIDE SEQUENCE [LARGE SCALE GENOMIC DNA]</scope>
</reference>
<accession>A0A2G9QM69</accession>
<dbReference type="EMBL" id="KV964119">
    <property type="protein sequence ID" value="PIO16201.1"/>
    <property type="molecule type" value="Genomic_DNA"/>
</dbReference>
<proteinExistence type="predicted"/>
<name>A0A2G9QM69_AQUCT</name>
<evidence type="ECO:0000313" key="1">
    <source>
        <dbReference type="EMBL" id="PIO16201.1"/>
    </source>
</evidence>
<dbReference type="OrthoDB" id="3176202at2759"/>
<dbReference type="SUPFAM" id="SSF57667">
    <property type="entry name" value="beta-beta-alpha zinc fingers"/>
    <property type="match status" value="1"/>
</dbReference>
<evidence type="ECO:0000313" key="2">
    <source>
        <dbReference type="Proteomes" id="UP000228934"/>
    </source>
</evidence>
<dbReference type="InterPro" id="IPR036236">
    <property type="entry name" value="Znf_C2H2_sf"/>
</dbReference>
<protein>
    <recommendedName>
        <fullName evidence="3">C2H2-type domain-containing protein</fullName>
    </recommendedName>
</protein>
<evidence type="ECO:0008006" key="3">
    <source>
        <dbReference type="Google" id="ProtNLM"/>
    </source>
</evidence>